<dbReference type="RefSeq" id="XP_069224979.1">
    <property type="nucleotide sequence ID" value="XM_069377957.1"/>
</dbReference>
<evidence type="ECO:0000313" key="3">
    <source>
        <dbReference type="Proteomes" id="UP000803884"/>
    </source>
</evidence>
<sequence>MSDHNVTSTNTSRTGDSDSSSSDGRSDVSYTSDREIEGSPTPPPEEVTVSEAIEDAPGPELRKLVKRLWDRFANTRSTIDDALRRPIDKSSGMMRKAFEYCRNCHEYYDVDLNALGVCRYHSGEGSA</sequence>
<proteinExistence type="predicted"/>
<evidence type="ECO:0000313" key="2">
    <source>
        <dbReference type="EMBL" id="KAL1581871.1"/>
    </source>
</evidence>
<reference evidence="2 3" key="1">
    <citation type="journal article" date="2020" name="Microbiol. Resour. Announc.">
        <title>Draft Genome Sequence of a Cladosporium Species Isolated from the Mesophotic Ascidian Didemnum maculosum.</title>
        <authorList>
            <person name="Gioti A."/>
            <person name="Siaperas R."/>
            <person name="Nikolaivits E."/>
            <person name="Le Goff G."/>
            <person name="Ouazzani J."/>
            <person name="Kotoulas G."/>
            <person name="Topakas E."/>
        </authorList>
    </citation>
    <scope>NUCLEOTIDE SEQUENCE [LARGE SCALE GENOMIC DNA]</scope>
    <source>
        <strain evidence="2 3">TM138-S3</strain>
    </source>
</reference>
<keyword evidence="3" id="KW-1185">Reference proteome</keyword>
<accession>A0AB34KDB9</accession>
<evidence type="ECO:0000256" key="1">
    <source>
        <dbReference type="SAM" id="MobiDB-lite"/>
    </source>
</evidence>
<organism evidence="2 3">
    <name type="scientific">Cladosporium halotolerans</name>
    <dbReference type="NCBI Taxonomy" id="1052096"/>
    <lineage>
        <taxon>Eukaryota</taxon>
        <taxon>Fungi</taxon>
        <taxon>Dikarya</taxon>
        <taxon>Ascomycota</taxon>
        <taxon>Pezizomycotina</taxon>
        <taxon>Dothideomycetes</taxon>
        <taxon>Dothideomycetidae</taxon>
        <taxon>Cladosporiales</taxon>
        <taxon>Cladosporiaceae</taxon>
        <taxon>Cladosporium</taxon>
    </lineage>
</organism>
<gene>
    <name evidence="2" type="ORF">WHR41_09354</name>
</gene>
<comment type="caution">
    <text evidence="2">The sequence shown here is derived from an EMBL/GenBank/DDBJ whole genome shotgun (WGS) entry which is preliminary data.</text>
</comment>
<dbReference type="Proteomes" id="UP000803884">
    <property type="component" value="Unassembled WGS sequence"/>
</dbReference>
<name>A0AB34KDB9_9PEZI</name>
<dbReference type="EMBL" id="JAAQHG020000112">
    <property type="protein sequence ID" value="KAL1581871.1"/>
    <property type="molecule type" value="Genomic_DNA"/>
</dbReference>
<dbReference type="GeneID" id="96010795"/>
<protein>
    <submittedName>
        <fullName evidence="2">Uncharacterized protein</fullName>
    </submittedName>
</protein>
<dbReference type="AlphaFoldDB" id="A0AB34KDB9"/>
<feature type="compositionally biased region" description="Low complexity" evidence="1">
    <location>
        <begin position="7"/>
        <end position="31"/>
    </location>
</feature>
<feature type="region of interest" description="Disordered" evidence="1">
    <location>
        <begin position="1"/>
        <end position="58"/>
    </location>
</feature>